<dbReference type="InterPro" id="IPR013328">
    <property type="entry name" value="6PGD_dom2"/>
</dbReference>
<keyword evidence="9" id="KW-0566">Pantothenate biosynthesis</keyword>
<dbReference type="InterPro" id="IPR013752">
    <property type="entry name" value="KPA_reductase"/>
</dbReference>
<dbReference type="Proteomes" id="UP000711407">
    <property type="component" value="Unassembled WGS sequence"/>
</dbReference>
<evidence type="ECO:0000256" key="5">
    <source>
        <dbReference type="ARBA" id="ARBA00022857"/>
    </source>
</evidence>
<accession>A0A4Q0UAH5</accession>
<dbReference type="SUPFAM" id="SSF51735">
    <property type="entry name" value="NAD(P)-binding Rossmann-fold domains"/>
    <property type="match status" value="1"/>
</dbReference>
<keyword evidence="6 9" id="KW-0560">Oxidoreductase</keyword>
<comment type="caution">
    <text evidence="12">The sequence shown here is derived from an EMBL/GenBank/DDBJ whole genome shotgun (WGS) entry which is preliminary data.</text>
</comment>
<keyword evidence="5 9" id="KW-0521">NADP</keyword>
<evidence type="ECO:0000256" key="2">
    <source>
        <dbReference type="ARBA" id="ARBA00007870"/>
    </source>
</evidence>
<dbReference type="AlphaFoldDB" id="A0A4Q0UAH5"/>
<dbReference type="FunFam" id="1.10.1040.10:FF:000017">
    <property type="entry name" value="2-dehydropantoate 2-reductase"/>
    <property type="match status" value="1"/>
</dbReference>
<dbReference type="NCBIfam" id="TIGR00745">
    <property type="entry name" value="apbA_panE"/>
    <property type="match status" value="1"/>
</dbReference>
<dbReference type="Pfam" id="PF08546">
    <property type="entry name" value="ApbA_C"/>
    <property type="match status" value="1"/>
</dbReference>
<dbReference type="GO" id="GO:0015940">
    <property type="term" value="P:pantothenate biosynthetic process"/>
    <property type="evidence" value="ECO:0007669"/>
    <property type="project" value="UniProtKB-KW"/>
</dbReference>
<dbReference type="Gene3D" id="1.10.1040.10">
    <property type="entry name" value="N-(1-d-carboxylethyl)-l-norvaline Dehydrogenase, domain 2"/>
    <property type="match status" value="1"/>
</dbReference>
<dbReference type="EC" id="1.1.1.169" evidence="3 9"/>
<name>A0A4Q0UAH5_9BACT</name>
<dbReference type="Pfam" id="PF02558">
    <property type="entry name" value="ApbA"/>
    <property type="match status" value="1"/>
</dbReference>
<evidence type="ECO:0000256" key="6">
    <source>
        <dbReference type="ARBA" id="ARBA00023002"/>
    </source>
</evidence>
<evidence type="ECO:0000256" key="1">
    <source>
        <dbReference type="ARBA" id="ARBA00004994"/>
    </source>
</evidence>
<evidence type="ECO:0000313" key="12">
    <source>
        <dbReference type="EMBL" id="HJE39110.1"/>
    </source>
</evidence>
<dbReference type="InterPro" id="IPR036291">
    <property type="entry name" value="NAD(P)-bd_dom_sf"/>
</dbReference>
<gene>
    <name evidence="12" type="ORF">K8V47_05065</name>
</gene>
<evidence type="ECO:0000259" key="10">
    <source>
        <dbReference type="Pfam" id="PF02558"/>
    </source>
</evidence>
<dbReference type="GO" id="GO:0008677">
    <property type="term" value="F:2-dehydropantoate 2-reductase activity"/>
    <property type="evidence" value="ECO:0007669"/>
    <property type="project" value="UniProtKB-EC"/>
</dbReference>
<dbReference type="InterPro" id="IPR013332">
    <property type="entry name" value="KPR_N"/>
</dbReference>
<sequence length="310" mass="34433">MRYAVIGTGGIGGYYGGKLARSDRDVHFLLHTDYDYVRCNGLQVDSCDGSFHLDNVNAYTSTADMPAVDVVIVGLKTTNNHLLPSLLRPLLDKADDGRKPVVLLIQNGIGVEADVQRMLPDARLMAGLAFICSAKRGPGHIDHQCYGHINLGNYSVGSDDDAKVVADDMQAAGITARMVDYEEARWRKAVWNMPFNGMTVALGAQTDQLLKHPATRALIRRQMLEVIHAANACGVTAITEEFADQMIRNTDEMTPYSPSMKLDYDFHRPMEIEYLYSRPLAMAREAGAPMVSLEMLEAELRFLQEKYLFV</sequence>
<reference evidence="12" key="2">
    <citation type="submission" date="2021-09" db="EMBL/GenBank/DDBJ databases">
        <authorList>
            <person name="Gilroy R."/>
        </authorList>
    </citation>
    <scope>NUCLEOTIDE SEQUENCE</scope>
    <source>
        <strain evidence="12">4100</strain>
    </source>
</reference>
<evidence type="ECO:0000256" key="9">
    <source>
        <dbReference type="RuleBase" id="RU362068"/>
    </source>
</evidence>
<proteinExistence type="inferred from homology"/>
<dbReference type="PANTHER" id="PTHR21708">
    <property type="entry name" value="PROBABLE 2-DEHYDROPANTOATE 2-REDUCTASE"/>
    <property type="match status" value="1"/>
</dbReference>
<organism evidence="12 13">
    <name type="scientific">Candidatus Amulumruptor caecigallinarius</name>
    <dbReference type="NCBI Taxonomy" id="2109911"/>
    <lineage>
        <taxon>Bacteria</taxon>
        <taxon>Pseudomonadati</taxon>
        <taxon>Bacteroidota</taxon>
        <taxon>Bacteroidia</taxon>
        <taxon>Bacteroidales</taxon>
        <taxon>Muribaculaceae</taxon>
        <taxon>Candidatus Amulumruptor</taxon>
    </lineage>
</organism>
<evidence type="ECO:0000313" key="13">
    <source>
        <dbReference type="Proteomes" id="UP000711407"/>
    </source>
</evidence>
<comment type="similarity">
    <text evidence="2 9">Belongs to the ketopantoate reductase family.</text>
</comment>
<protein>
    <recommendedName>
        <fullName evidence="4 9">2-dehydropantoate 2-reductase</fullName>
        <ecNumber evidence="3 9">1.1.1.169</ecNumber>
    </recommendedName>
    <alternativeName>
        <fullName evidence="7 9">Ketopantoate reductase</fullName>
    </alternativeName>
</protein>
<dbReference type="EMBL" id="DYXT01000028">
    <property type="protein sequence ID" value="HJE39110.1"/>
    <property type="molecule type" value="Genomic_DNA"/>
</dbReference>
<dbReference type="GO" id="GO:0005737">
    <property type="term" value="C:cytoplasm"/>
    <property type="evidence" value="ECO:0007669"/>
    <property type="project" value="TreeGrafter"/>
</dbReference>
<comment type="catalytic activity">
    <reaction evidence="8 9">
        <text>(R)-pantoate + NADP(+) = 2-dehydropantoate + NADPH + H(+)</text>
        <dbReference type="Rhea" id="RHEA:16233"/>
        <dbReference type="ChEBI" id="CHEBI:11561"/>
        <dbReference type="ChEBI" id="CHEBI:15378"/>
        <dbReference type="ChEBI" id="CHEBI:15980"/>
        <dbReference type="ChEBI" id="CHEBI:57783"/>
        <dbReference type="ChEBI" id="CHEBI:58349"/>
        <dbReference type="EC" id="1.1.1.169"/>
    </reaction>
</comment>
<feature type="domain" description="Ketopantoate reductase N-terminal" evidence="10">
    <location>
        <begin position="3"/>
        <end position="154"/>
    </location>
</feature>
<comment type="function">
    <text evidence="9">Catalyzes the NADPH-dependent reduction of ketopantoate into pantoic acid.</text>
</comment>
<reference evidence="12" key="1">
    <citation type="journal article" date="2021" name="PeerJ">
        <title>Extensive microbial diversity within the chicken gut microbiome revealed by metagenomics and culture.</title>
        <authorList>
            <person name="Gilroy R."/>
            <person name="Ravi A."/>
            <person name="Getino M."/>
            <person name="Pursley I."/>
            <person name="Horton D.L."/>
            <person name="Alikhan N.F."/>
            <person name="Baker D."/>
            <person name="Gharbi K."/>
            <person name="Hall N."/>
            <person name="Watson M."/>
            <person name="Adriaenssens E.M."/>
            <person name="Foster-Nyarko E."/>
            <person name="Jarju S."/>
            <person name="Secka A."/>
            <person name="Antonio M."/>
            <person name="Oren A."/>
            <person name="Chaudhuri R.R."/>
            <person name="La Ragione R."/>
            <person name="Hildebrand F."/>
            <person name="Pallen M.J."/>
        </authorList>
    </citation>
    <scope>NUCLEOTIDE SEQUENCE</scope>
    <source>
        <strain evidence="12">4100</strain>
    </source>
</reference>
<dbReference type="InterPro" id="IPR051402">
    <property type="entry name" value="KPR-Related"/>
</dbReference>
<feature type="domain" description="Ketopantoate reductase C-terminal" evidence="11">
    <location>
        <begin position="181"/>
        <end position="303"/>
    </location>
</feature>
<evidence type="ECO:0000256" key="7">
    <source>
        <dbReference type="ARBA" id="ARBA00032024"/>
    </source>
</evidence>
<dbReference type="InterPro" id="IPR003710">
    <property type="entry name" value="ApbA"/>
</dbReference>
<evidence type="ECO:0000256" key="4">
    <source>
        <dbReference type="ARBA" id="ARBA00019465"/>
    </source>
</evidence>
<dbReference type="InterPro" id="IPR008927">
    <property type="entry name" value="6-PGluconate_DH-like_C_sf"/>
</dbReference>
<comment type="pathway">
    <text evidence="1 9">Cofactor biosynthesis; (R)-pantothenate biosynthesis; (R)-pantoate from 3-methyl-2-oxobutanoate: step 2/2.</text>
</comment>
<dbReference type="SUPFAM" id="SSF48179">
    <property type="entry name" value="6-phosphogluconate dehydrogenase C-terminal domain-like"/>
    <property type="match status" value="1"/>
</dbReference>
<evidence type="ECO:0000256" key="8">
    <source>
        <dbReference type="ARBA" id="ARBA00048793"/>
    </source>
</evidence>
<dbReference type="Gene3D" id="3.40.50.720">
    <property type="entry name" value="NAD(P)-binding Rossmann-like Domain"/>
    <property type="match status" value="1"/>
</dbReference>
<evidence type="ECO:0000256" key="3">
    <source>
        <dbReference type="ARBA" id="ARBA00013014"/>
    </source>
</evidence>
<dbReference type="PANTHER" id="PTHR21708:SF26">
    <property type="entry name" value="2-DEHYDROPANTOATE 2-REDUCTASE"/>
    <property type="match status" value="1"/>
</dbReference>
<dbReference type="NCBIfam" id="NF004887">
    <property type="entry name" value="PRK06249.1"/>
    <property type="match status" value="1"/>
</dbReference>
<evidence type="ECO:0000259" key="11">
    <source>
        <dbReference type="Pfam" id="PF08546"/>
    </source>
</evidence>